<gene>
    <name evidence="14" type="primary">folK_2</name>
    <name evidence="14" type="ORF">GCM10009092_40950</name>
</gene>
<evidence type="ECO:0000256" key="2">
    <source>
        <dbReference type="ARBA" id="ARBA00005810"/>
    </source>
</evidence>
<organism evidence="14 15">
    <name type="scientific">Bowmanella denitrificans</name>
    <dbReference type="NCBI Taxonomy" id="366582"/>
    <lineage>
        <taxon>Bacteria</taxon>
        <taxon>Pseudomonadati</taxon>
        <taxon>Pseudomonadota</taxon>
        <taxon>Gammaproteobacteria</taxon>
        <taxon>Alteromonadales</taxon>
        <taxon>Alteromonadaceae</taxon>
        <taxon>Bowmanella</taxon>
    </lineage>
</organism>
<comment type="function">
    <text evidence="10">Catalyzes the transfer of pyrophosphate from adenosine triphosphate (ATP) to 6-hydroxymethyl-7,8-dihydropterin, an enzymatic step in folate biosynthesis pathway.</text>
</comment>
<evidence type="ECO:0000259" key="13">
    <source>
        <dbReference type="PROSITE" id="PS00794"/>
    </source>
</evidence>
<dbReference type="RefSeq" id="WP_343847304.1">
    <property type="nucleotide sequence ID" value="NZ_BAAAEI010000028.1"/>
</dbReference>
<dbReference type="PROSITE" id="PS00794">
    <property type="entry name" value="HPPK"/>
    <property type="match status" value="1"/>
</dbReference>
<dbReference type="Proteomes" id="UP001501757">
    <property type="component" value="Unassembled WGS sequence"/>
</dbReference>
<dbReference type="EC" id="2.7.6.3" evidence="3"/>
<evidence type="ECO:0000256" key="7">
    <source>
        <dbReference type="ARBA" id="ARBA00022777"/>
    </source>
</evidence>
<dbReference type="SUPFAM" id="SSF55083">
    <property type="entry name" value="6-hydroxymethyl-7,8-dihydropterin pyrophosphokinase, HPPK"/>
    <property type="match status" value="1"/>
</dbReference>
<name>A0ABP3HLA5_9ALTE</name>
<dbReference type="PANTHER" id="PTHR43071:SF1">
    <property type="entry name" value="2-AMINO-4-HYDROXY-6-HYDROXYMETHYLDIHYDROPTERIDINE PYROPHOSPHOKINASE"/>
    <property type="match status" value="1"/>
</dbReference>
<comment type="caution">
    <text evidence="14">The sequence shown here is derived from an EMBL/GenBank/DDBJ whole genome shotgun (WGS) entry which is preliminary data.</text>
</comment>
<dbReference type="PANTHER" id="PTHR43071">
    <property type="entry name" value="2-AMINO-4-HYDROXY-6-HYDROXYMETHYLDIHYDROPTERIDINE PYROPHOSPHOKINASE"/>
    <property type="match status" value="1"/>
</dbReference>
<keyword evidence="9" id="KW-0289">Folate biosynthesis</keyword>
<dbReference type="Gene3D" id="3.30.70.560">
    <property type="entry name" value="7,8-Dihydro-6-hydroxymethylpterin-pyrophosphokinase HPPK"/>
    <property type="match status" value="1"/>
</dbReference>
<evidence type="ECO:0000256" key="9">
    <source>
        <dbReference type="ARBA" id="ARBA00022909"/>
    </source>
</evidence>
<evidence type="ECO:0000256" key="10">
    <source>
        <dbReference type="ARBA" id="ARBA00029409"/>
    </source>
</evidence>
<evidence type="ECO:0000256" key="12">
    <source>
        <dbReference type="ARBA" id="ARBA00033413"/>
    </source>
</evidence>
<keyword evidence="7" id="KW-0418">Kinase</keyword>
<accession>A0ABP3HLA5</accession>
<evidence type="ECO:0000313" key="14">
    <source>
        <dbReference type="EMBL" id="GAA0372510.1"/>
    </source>
</evidence>
<evidence type="ECO:0000256" key="6">
    <source>
        <dbReference type="ARBA" id="ARBA00022741"/>
    </source>
</evidence>
<evidence type="ECO:0000256" key="3">
    <source>
        <dbReference type="ARBA" id="ARBA00013253"/>
    </source>
</evidence>
<protein>
    <recommendedName>
        <fullName evidence="4">2-amino-4-hydroxy-6-hydroxymethyldihydropteridine pyrophosphokinase</fullName>
        <ecNumber evidence="3">2.7.6.3</ecNumber>
    </recommendedName>
    <alternativeName>
        <fullName evidence="11">6-hydroxymethyl-7,8-dihydropterin pyrophosphokinase</fullName>
    </alternativeName>
    <alternativeName>
        <fullName evidence="12">7,8-dihydro-6-hydroxymethylpterin-pyrophosphokinase</fullName>
    </alternativeName>
</protein>
<keyword evidence="6" id="KW-0547">Nucleotide-binding</keyword>
<evidence type="ECO:0000256" key="11">
    <source>
        <dbReference type="ARBA" id="ARBA00029766"/>
    </source>
</evidence>
<evidence type="ECO:0000256" key="8">
    <source>
        <dbReference type="ARBA" id="ARBA00022840"/>
    </source>
</evidence>
<dbReference type="EMBL" id="BAAAEI010000028">
    <property type="protein sequence ID" value="GAA0372510.1"/>
    <property type="molecule type" value="Genomic_DNA"/>
</dbReference>
<evidence type="ECO:0000256" key="4">
    <source>
        <dbReference type="ARBA" id="ARBA00016218"/>
    </source>
</evidence>
<feature type="domain" description="7,8-dihydro-6-hydroxymethylpterin-pyrophosphokinase" evidence="13">
    <location>
        <begin position="86"/>
        <end position="97"/>
    </location>
</feature>
<evidence type="ECO:0000313" key="15">
    <source>
        <dbReference type="Proteomes" id="UP001501757"/>
    </source>
</evidence>
<evidence type="ECO:0000256" key="5">
    <source>
        <dbReference type="ARBA" id="ARBA00022679"/>
    </source>
</evidence>
<dbReference type="InterPro" id="IPR000550">
    <property type="entry name" value="Hppk"/>
</dbReference>
<sequence>MSLCYVGMGSNLHRPTEQLLDALNAMQEMARLVDCSSFYTSKPMGPQDQPDYVNAVAALDTQLEPLALLHTLQGIENQQGRIRERRWGERTLDLDILLFDDQVIELPELIIPHYGMAEREFVLYPLFEIAPQLVMPDGRPLSHLISHCPANGLLTLLDSHKVKQKLAQL</sequence>
<dbReference type="NCBIfam" id="TIGR01498">
    <property type="entry name" value="folK"/>
    <property type="match status" value="1"/>
</dbReference>
<comment type="pathway">
    <text evidence="1">Cofactor biosynthesis; tetrahydrofolate biosynthesis; 2-amino-4-hydroxy-6-hydroxymethyl-7,8-dihydropteridine diphosphate from 7,8-dihydroneopterin triphosphate: step 4/4.</text>
</comment>
<dbReference type="InterPro" id="IPR035907">
    <property type="entry name" value="Hppk_sf"/>
</dbReference>
<keyword evidence="5" id="KW-0808">Transferase</keyword>
<dbReference type="Pfam" id="PF01288">
    <property type="entry name" value="HPPK"/>
    <property type="match status" value="1"/>
</dbReference>
<evidence type="ECO:0000256" key="1">
    <source>
        <dbReference type="ARBA" id="ARBA00005051"/>
    </source>
</evidence>
<proteinExistence type="inferred from homology"/>
<comment type="similarity">
    <text evidence="2">Belongs to the HPPK family.</text>
</comment>
<dbReference type="CDD" id="cd00483">
    <property type="entry name" value="HPPK"/>
    <property type="match status" value="1"/>
</dbReference>
<keyword evidence="8" id="KW-0067">ATP-binding</keyword>
<keyword evidence="15" id="KW-1185">Reference proteome</keyword>
<reference evidence="15" key="1">
    <citation type="journal article" date="2019" name="Int. J. Syst. Evol. Microbiol.">
        <title>The Global Catalogue of Microorganisms (GCM) 10K type strain sequencing project: providing services to taxonomists for standard genome sequencing and annotation.</title>
        <authorList>
            <consortium name="The Broad Institute Genomics Platform"/>
            <consortium name="The Broad Institute Genome Sequencing Center for Infectious Disease"/>
            <person name="Wu L."/>
            <person name="Ma J."/>
        </authorList>
    </citation>
    <scope>NUCLEOTIDE SEQUENCE [LARGE SCALE GENOMIC DNA]</scope>
    <source>
        <strain evidence="15">JCM 13378</strain>
    </source>
</reference>